<dbReference type="Pfam" id="PF14938">
    <property type="entry name" value="SNAP"/>
    <property type="match status" value="1"/>
</dbReference>
<dbReference type="PANTHER" id="PTHR13768:SF2">
    <property type="entry name" value="GAMMA-SOLUBLE NSF ATTACHMENT PROTEIN"/>
    <property type="match status" value="1"/>
</dbReference>
<proteinExistence type="inferred from homology"/>
<keyword evidence="6" id="KW-0472">Membrane</keyword>
<reference evidence="9 10" key="1">
    <citation type="submission" date="2022-12" db="EMBL/GenBank/DDBJ databases">
        <title>Chromosome-level genome of Tegillarca granosa.</title>
        <authorList>
            <person name="Kim J."/>
        </authorList>
    </citation>
    <scope>NUCLEOTIDE SEQUENCE [LARGE SCALE GENOMIC DNA]</scope>
    <source>
        <strain evidence="9">Teg-2019</strain>
        <tissue evidence="9">Adductor muscle</tissue>
    </source>
</reference>
<name>A0ABQ9EGC6_TEGGR</name>
<keyword evidence="10" id="KW-1185">Reference proteome</keyword>
<dbReference type="InterPro" id="IPR011990">
    <property type="entry name" value="TPR-like_helical_dom_sf"/>
</dbReference>
<sequence>MASDQNQKKKEEGLEHIRQAEKCMKTSFLKWKPDLDGAAAEYAKAATCFRNAKLFEEAKDAYIKAAETNRQMNSSYEQAGLLCKENKQIEDAVNLMELAARLFQEHGTPDTAALTYDKAAKMVEMSYPDKSADLYIKACDVSEVSTVVPVGKTSSLYDEAIDSFKKEIEFYSSVENFTMINKIVLGVTLIYLDQGDPVAAEQFFQGATSCTCFIIFIDLKLDRTLCYFNRSLQRTPGFGTSEEAMAVEEILQAYNNGDEDAVRAVLQLPLIKYMDNAFAKIARDLIIPPGISKQPSQSNQVDGVVSEQIAKAQLDDDEDFDEGLC</sequence>
<dbReference type="EMBL" id="JARBDR010000917">
    <property type="protein sequence ID" value="KAJ8302475.1"/>
    <property type="molecule type" value="Genomic_DNA"/>
</dbReference>
<gene>
    <name evidence="9" type="ORF">KUTeg_018871</name>
</gene>
<dbReference type="Gene3D" id="1.25.40.10">
    <property type="entry name" value="Tetratricopeptide repeat domain"/>
    <property type="match status" value="2"/>
</dbReference>
<keyword evidence="3" id="KW-0813">Transport</keyword>
<evidence type="ECO:0000256" key="3">
    <source>
        <dbReference type="ARBA" id="ARBA00022448"/>
    </source>
</evidence>
<evidence type="ECO:0000256" key="2">
    <source>
        <dbReference type="ARBA" id="ARBA00010050"/>
    </source>
</evidence>
<organism evidence="9 10">
    <name type="scientific">Tegillarca granosa</name>
    <name type="common">Malaysian cockle</name>
    <name type="synonym">Anadara granosa</name>
    <dbReference type="NCBI Taxonomy" id="220873"/>
    <lineage>
        <taxon>Eukaryota</taxon>
        <taxon>Metazoa</taxon>
        <taxon>Spiralia</taxon>
        <taxon>Lophotrochozoa</taxon>
        <taxon>Mollusca</taxon>
        <taxon>Bivalvia</taxon>
        <taxon>Autobranchia</taxon>
        <taxon>Pteriomorphia</taxon>
        <taxon>Arcoida</taxon>
        <taxon>Arcoidea</taxon>
        <taxon>Arcidae</taxon>
        <taxon>Tegillarca</taxon>
    </lineage>
</organism>
<evidence type="ECO:0000256" key="1">
    <source>
        <dbReference type="ARBA" id="ARBA00004170"/>
    </source>
</evidence>
<keyword evidence="4" id="KW-0931">ER-Golgi transport</keyword>
<evidence type="ECO:0000256" key="8">
    <source>
        <dbReference type="ARBA" id="ARBA00042485"/>
    </source>
</evidence>
<dbReference type="SUPFAM" id="SSF48452">
    <property type="entry name" value="TPR-like"/>
    <property type="match status" value="1"/>
</dbReference>
<protein>
    <recommendedName>
        <fullName evidence="7">Gamma-soluble NSF attachment protein</fullName>
    </recommendedName>
    <alternativeName>
        <fullName evidence="8">N-ethylmaleimide-sensitive factor attachment protein gamma</fullName>
    </alternativeName>
</protein>
<evidence type="ECO:0000313" key="10">
    <source>
        <dbReference type="Proteomes" id="UP001217089"/>
    </source>
</evidence>
<dbReference type="InterPro" id="IPR000744">
    <property type="entry name" value="NSF_attach"/>
</dbReference>
<evidence type="ECO:0000256" key="7">
    <source>
        <dbReference type="ARBA" id="ARBA00040047"/>
    </source>
</evidence>
<evidence type="ECO:0000313" key="9">
    <source>
        <dbReference type="EMBL" id="KAJ8302475.1"/>
    </source>
</evidence>
<comment type="subcellular location">
    <subcellularLocation>
        <location evidence="1">Membrane</location>
        <topology evidence="1">Peripheral membrane protein</topology>
    </subcellularLocation>
</comment>
<keyword evidence="5" id="KW-0653">Protein transport</keyword>
<dbReference type="PANTHER" id="PTHR13768">
    <property type="entry name" value="SOLUBLE NSF ATTACHMENT PROTEIN SNAP"/>
    <property type="match status" value="1"/>
</dbReference>
<evidence type="ECO:0000256" key="6">
    <source>
        <dbReference type="ARBA" id="ARBA00023136"/>
    </source>
</evidence>
<comment type="similarity">
    <text evidence="2">Belongs to the SNAP family.</text>
</comment>
<dbReference type="Proteomes" id="UP001217089">
    <property type="component" value="Unassembled WGS sequence"/>
</dbReference>
<accession>A0ABQ9EGC6</accession>
<evidence type="ECO:0000256" key="5">
    <source>
        <dbReference type="ARBA" id="ARBA00022927"/>
    </source>
</evidence>
<comment type="caution">
    <text evidence="9">The sequence shown here is derived from an EMBL/GenBank/DDBJ whole genome shotgun (WGS) entry which is preliminary data.</text>
</comment>
<evidence type="ECO:0000256" key="4">
    <source>
        <dbReference type="ARBA" id="ARBA00022892"/>
    </source>
</evidence>